<name>A0ACB5RAT3_9CLOT</name>
<dbReference type="EMBL" id="BROD01000001">
    <property type="protein sequence ID" value="GKX66205.1"/>
    <property type="molecule type" value="Genomic_DNA"/>
</dbReference>
<protein>
    <submittedName>
        <fullName evidence="1">Uncharacterized protein</fullName>
    </submittedName>
</protein>
<dbReference type="Proteomes" id="UP001058074">
    <property type="component" value="Unassembled WGS sequence"/>
</dbReference>
<organism evidence="1 2">
    <name type="scientific">Inconstantimicrobium mannanitabidum</name>
    <dbReference type="NCBI Taxonomy" id="1604901"/>
    <lineage>
        <taxon>Bacteria</taxon>
        <taxon>Bacillati</taxon>
        <taxon>Bacillota</taxon>
        <taxon>Clostridia</taxon>
        <taxon>Eubacteriales</taxon>
        <taxon>Clostridiaceae</taxon>
        <taxon>Inconstantimicrobium</taxon>
    </lineage>
</organism>
<sequence>MRFDEIFKILMDSRKTISRKAWLPCSELSYDVTNKQIVFFDGHSFQRWCPSHDDIVAMDWEVV</sequence>
<reference evidence="1" key="1">
    <citation type="journal article" date="2025" name="Int. J. Syst. Evol. Microbiol.">
        <title>Inconstantimicrobium mannanitabidum sp. nov., a novel member of the family Clostridiaceae isolated from anoxic soil under the treatment of reductive soil disinfestation.</title>
        <authorList>
            <person name="Ueki A."/>
            <person name="Tonouchi A."/>
            <person name="Honma S."/>
            <person name="Kaku N."/>
            <person name="Ueki K."/>
        </authorList>
    </citation>
    <scope>NUCLEOTIDE SEQUENCE</scope>
    <source>
        <strain evidence="1">TW13</strain>
    </source>
</reference>
<keyword evidence="2" id="KW-1185">Reference proteome</keyword>
<evidence type="ECO:0000313" key="2">
    <source>
        <dbReference type="Proteomes" id="UP001058074"/>
    </source>
</evidence>
<evidence type="ECO:0000313" key="1">
    <source>
        <dbReference type="EMBL" id="GKX66205.1"/>
    </source>
</evidence>
<gene>
    <name evidence="1" type="ORF">rsdtw13_14630</name>
</gene>
<comment type="caution">
    <text evidence="1">The sequence shown here is derived from an EMBL/GenBank/DDBJ whole genome shotgun (WGS) entry which is preliminary data.</text>
</comment>
<proteinExistence type="predicted"/>
<accession>A0ACB5RAT3</accession>